<evidence type="ECO:0000313" key="2">
    <source>
        <dbReference type="EMBL" id="GAO30212.1"/>
    </source>
</evidence>
<gene>
    <name evidence="2" type="ORF">JCM15548_12469</name>
</gene>
<dbReference type="Proteomes" id="UP000032900">
    <property type="component" value="Unassembled WGS sequence"/>
</dbReference>
<dbReference type="InterPro" id="IPR040853">
    <property type="entry name" value="RapA2_cadherin-like"/>
</dbReference>
<dbReference type="Pfam" id="PF17803">
    <property type="entry name" value="Cadherin_4"/>
    <property type="match status" value="1"/>
</dbReference>
<evidence type="ECO:0000313" key="3">
    <source>
        <dbReference type="Proteomes" id="UP000032900"/>
    </source>
</evidence>
<keyword evidence="3" id="KW-1185">Reference proteome</keyword>
<dbReference type="STRING" id="1236989.JCM15548_12469"/>
<feature type="domain" description="RapA2 cadherin-like" evidence="1">
    <location>
        <begin position="2"/>
        <end position="45"/>
    </location>
</feature>
<sequence>MTTVTIQVLNNDAEPEGEAMSASLTTQSPSTFGEFFMNEAGEFTYEAYPAVIAKQIQSIIRYAIPTTPVRNPSSSLKSAPWIQTEMAFPIIRKKT</sequence>
<organism evidence="2 3">
    <name type="scientific">Geofilum rubicundum JCM 15548</name>
    <dbReference type="NCBI Taxonomy" id="1236989"/>
    <lineage>
        <taxon>Bacteria</taxon>
        <taxon>Pseudomonadati</taxon>
        <taxon>Bacteroidota</taxon>
        <taxon>Bacteroidia</taxon>
        <taxon>Marinilabiliales</taxon>
        <taxon>Marinilabiliaceae</taxon>
        <taxon>Geofilum</taxon>
    </lineage>
</organism>
<reference evidence="2 3" key="1">
    <citation type="journal article" date="2015" name="Microbes Environ.">
        <title>Distribution and evolution of nitrogen fixation genes in the phylum bacteroidetes.</title>
        <authorList>
            <person name="Inoue J."/>
            <person name="Oshima K."/>
            <person name="Suda W."/>
            <person name="Sakamoto M."/>
            <person name="Iino T."/>
            <person name="Noda S."/>
            <person name="Hongoh Y."/>
            <person name="Hattori M."/>
            <person name="Ohkuma M."/>
        </authorList>
    </citation>
    <scope>NUCLEOTIDE SEQUENCE [LARGE SCALE GENOMIC DNA]</scope>
    <source>
        <strain evidence="2">JCM 15548</strain>
    </source>
</reference>
<protein>
    <recommendedName>
        <fullName evidence="1">RapA2 cadherin-like domain-containing protein</fullName>
    </recommendedName>
</protein>
<evidence type="ECO:0000259" key="1">
    <source>
        <dbReference type="Pfam" id="PF17803"/>
    </source>
</evidence>
<name>A0A0E9LXA2_9BACT</name>
<comment type="caution">
    <text evidence="2">The sequence shown here is derived from an EMBL/GenBank/DDBJ whole genome shotgun (WGS) entry which is preliminary data.</text>
</comment>
<accession>A0A0E9LXA2</accession>
<proteinExistence type="predicted"/>
<dbReference type="AlphaFoldDB" id="A0A0E9LXA2"/>
<dbReference type="EMBL" id="BAZW01000019">
    <property type="protein sequence ID" value="GAO30212.1"/>
    <property type="molecule type" value="Genomic_DNA"/>
</dbReference>